<name>A0A1T5N3P8_9BACT</name>
<proteinExistence type="predicted"/>
<feature type="domain" description="eCIS core" evidence="3">
    <location>
        <begin position="119"/>
        <end position="194"/>
    </location>
</feature>
<dbReference type="InterPro" id="IPR025295">
    <property type="entry name" value="eCIS_core_dom"/>
</dbReference>
<protein>
    <recommendedName>
        <fullName evidence="3">eCIS core domain-containing protein</fullName>
    </recommendedName>
</protein>
<feature type="region of interest" description="Disordered" evidence="1">
    <location>
        <begin position="299"/>
        <end position="332"/>
    </location>
</feature>
<keyword evidence="2" id="KW-0472">Membrane</keyword>
<feature type="compositionally biased region" description="Polar residues" evidence="1">
    <location>
        <begin position="1"/>
        <end position="11"/>
    </location>
</feature>
<dbReference type="Pfam" id="PF13699">
    <property type="entry name" value="eCIS_core"/>
    <property type="match status" value="1"/>
</dbReference>
<evidence type="ECO:0000256" key="2">
    <source>
        <dbReference type="SAM" id="Phobius"/>
    </source>
</evidence>
<evidence type="ECO:0000313" key="4">
    <source>
        <dbReference type="EMBL" id="SKC95067.1"/>
    </source>
</evidence>
<keyword evidence="2" id="KW-0812">Transmembrane</keyword>
<dbReference type="AlphaFoldDB" id="A0A1T5N3P8"/>
<feature type="compositionally biased region" description="Basic and acidic residues" evidence="1">
    <location>
        <begin position="299"/>
        <end position="308"/>
    </location>
</feature>
<feature type="transmembrane region" description="Helical" evidence="2">
    <location>
        <begin position="341"/>
        <end position="363"/>
    </location>
</feature>
<evidence type="ECO:0000313" key="5">
    <source>
        <dbReference type="Proteomes" id="UP000190166"/>
    </source>
</evidence>
<dbReference type="EMBL" id="FUZZ01000001">
    <property type="protein sequence ID" value="SKC95067.1"/>
    <property type="molecule type" value="Genomic_DNA"/>
</dbReference>
<dbReference type="STRING" id="393003.SAMN05660461_0211"/>
<organism evidence="4 5">
    <name type="scientific">Chitinophaga ginsengisegetis</name>
    <dbReference type="NCBI Taxonomy" id="393003"/>
    <lineage>
        <taxon>Bacteria</taxon>
        <taxon>Pseudomonadati</taxon>
        <taxon>Bacteroidota</taxon>
        <taxon>Chitinophagia</taxon>
        <taxon>Chitinophagales</taxon>
        <taxon>Chitinophagaceae</taxon>
        <taxon>Chitinophaga</taxon>
    </lineage>
</organism>
<accession>A0A1T5N3P8</accession>
<keyword evidence="2" id="KW-1133">Transmembrane helix</keyword>
<feature type="transmembrane region" description="Helical" evidence="2">
    <location>
        <begin position="369"/>
        <end position="388"/>
    </location>
</feature>
<gene>
    <name evidence="4" type="ORF">SAMN05660461_0211</name>
</gene>
<evidence type="ECO:0000259" key="3">
    <source>
        <dbReference type="Pfam" id="PF13699"/>
    </source>
</evidence>
<feature type="region of interest" description="Disordered" evidence="1">
    <location>
        <begin position="393"/>
        <end position="415"/>
    </location>
</feature>
<feature type="region of interest" description="Disordered" evidence="1">
    <location>
        <begin position="1"/>
        <end position="24"/>
    </location>
</feature>
<evidence type="ECO:0000256" key="1">
    <source>
        <dbReference type="SAM" id="MobiDB-lite"/>
    </source>
</evidence>
<dbReference type="Proteomes" id="UP000190166">
    <property type="component" value="Unassembled WGS sequence"/>
</dbReference>
<keyword evidence="5" id="KW-1185">Reference proteome</keyword>
<reference evidence="4 5" key="1">
    <citation type="submission" date="2017-02" db="EMBL/GenBank/DDBJ databases">
        <authorList>
            <person name="Peterson S.W."/>
        </authorList>
    </citation>
    <scope>NUCLEOTIDE SEQUENCE [LARGE SCALE GENOMIC DNA]</scope>
    <source>
        <strain evidence="4 5">DSM 18108</strain>
    </source>
</reference>
<sequence length="415" mass="45011">MFSKVPNQSPGTVHPQPTPFFSAKNDHLQSVKPAFFQPRLKVGQPDTPLEKEADAVADAVTQPAAMDLKINNGHSTSLQRKCKACEHEDELSRKEIGGAEAAAPSTDMINEVISTGGQPLNNTIQRQMSQKIGYDFSNVVLHTDNKAAQSAEAVNARAYTLGNHVVFNEQEYNPHSREGQHLLAHELTHVVQQNVTAPATVQRQIAGTPGGPDPCFNLLQEIIALLDEVAHRIMDAENDPHGLFGRSTPHPDYGSWDGHRDRFNYDRGRLRTKLGEWDINDRCRGYQLTREQAQDLAEAREFAEREFPSRPLPAMRREGAPVTASPSPDTSPELRQRVERFLINIGIPAFALGGMVVLVMAALADPEPVSKLGLIIGTASAAALLIFLGGDSSSSTSGGPVASEDHATTDDSAAA</sequence>
<dbReference type="RefSeq" id="WP_079467566.1">
    <property type="nucleotide sequence ID" value="NZ_FUZZ01000001.1"/>
</dbReference>